<dbReference type="CDD" id="cd01650">
    <property type="entry name" value="RT_nLTR_like"/>
    <property type="match status" value="1"/>
</dbReference>
<evidence type="ECO:0000313" key="4">
    <source>
        <dbReference type="EMBL" id="KER27081.1"/>
    </source>
</evidence>
<keyword evidence="5" id="KW-1185">Reference proteome</keyword>
<dbReference type="AlphaFoldDB" id="A0A074ZJB7"/>
<gene>
    <name evidence="4" type="ORF">T265_13859</name>
</gene>
<dbReference type="Pfam" id="PF00078">
    <property type="entry name" value="RVT_1"/>
    <property type="match status" value="1"/>
</dbReference>
<feature type="region of interest" description="Disordered" evidence="1">
    <location>
        <begin position="323"/>
        <end position="392"/>
    </location>
</feature>
<dbReference type="InterPro" id="IPR043502">
    <property type="entry name" value="DNA/RNA_pol_sf"/>
</dbReference>
<dbReference type="Pfam" id="PF00249">
    <property type="entry name" value="Myb_DNA-binding"/>
    <property type="match status" value="1"/>
</dbReference>
<protein>
    <recommendedName>
        <fullName evidence="6">Reverse transcriptase domain-containing protein</fullName>
    </recommendedName>
</protein>
<dbReference type="KEGG" id="ovi:T265_13859"/>
<dbReference type="SMART" id="SM00717">
    <property type="entry name" value="SANT"/>
    <property type="match status" value="1"/>
</dbReference>
<dbReference type="RefSeq" id="XP_009169166.1">
    <property type="nucleotide sequence ID" value="XM_009170902.1"/>
</dbReference>
<dbReference type="PROSITE" id="PS50878">
    <property type="entry name" value="RT_POL"/>
    <property type="match status" value="1"/>
</dbReference>
<evidence type="ECO:0000259" key="2">
    <source>
        <dbReference type="PROSITE" id="PS50878"/>
    </source>
</evidence>
<dbReference type="InterPro" id="IPR017884">
    <property type="entry name" value="SANT_dom"/>
</dbReference>
<dbReference type="SUPFAM" id="SSF46689">
    <property type="entry name" value="Homeodomain-like"/>
    <property type="match status" value="1"/>
</dbReference>
<dbReference type="Proteomes" id="UP000054324">
    <property type="component" value="Unassembled WGS sequence"/>
</dbReference>
<reference evidence="4 5" key="1">
    <citation type="submission" date="2013-11" db="EMBL/GenBank/DDBJ databases">
        <title>Opisthorchis viverrini - life in the bile duct.</title>
        <authorList>
            <person name="Young N.D."/>
            <person name="Nagarajan N."/>
            <person name="Lin S.J."/>
            <person name="Korhonen P.K."/>
            <person name="Jex A.R."/>
            <person name="Hall R.S."/>
            <person name="Safavi-Hemami H."/>
            <person name="Kaewkong W."/>
            <person name="Bertrand D."/>
            <person name="Gao S."/>
            <person name="Seet Q."/>
            <person name="Wongkham S."/>
            <person name="Teh B.T."/>
            <person name="Wongkham C."/>
            <person name="Intapan P.M."/>
            <person name="Maleewong W."/>
            <person name="Yang X."/>
            <person name="Hu M."/>
            <person name="Wang Z."/>
            <person name="Hofmann A."/>
            <person name="Sternberg P.W."/>
            <person name="Tan P."/>
            <person name="Wang J."/>
            <person name="Gasser R.B."/>
        </authorList>
    </citation>
    <scope>NUCLEOTIDE SEQUENCE [LARGE SCALE GENOMIC DNA]</scope>
</reference>
<dbReference type="Gene3D" id="1.20.58.1880">
    <property type="match status" value="1"/>
</dbReference>
<feature type="compositionally biased region" description="Polar residues" evidence="1">
    <location>
        <begin position="324"/>
        <end position="335"/>
    </location>
</feature>
<feature type="compositionally biased region" description="Polar residues" evidence="1">
    <location>
        <begin position="376"/>
        <end position="392"/>
    </location>
</feature>
<sequence>MHLNSAFLIFPARSMMVACFRMFHWQISDLQRFRSLRNASSSSVSHVVNFLKKNWDLFSRSRRILFGGLRFIRVRAGFFGTNVASASWTFWTMVVYISPTGAGLSVTCSRKMRVPEKSARWLSERHLTSPHVKVVTNKLNCAFHCSGWGPRGGPLSMFRDIVKRIPVVHPSYCLQCIPPFRTLITLCLDTNLSVPHQILSCLLYLPKSSVNKAVAAANTVLQLYHPLAMANASRVSEIFQQASAAFGRLAHLTLELKLSQAQQNTSDQKSNTKWTTEEINELKAAIVRFGNDLEKIAQSIETKTLDQIKQKVHSKTFQEAGYTTVPSSLAQTTGSDQRKNAPGTTEPVQRRRSPSDSNTDLGIPAKRSRTVEELSPSKQPTCKQDNISSNEVCPPVSTGSGSLNAGIQRPFTGLAVDADNKSQKLIGSNSNTSTTKVESSSGSVRPTVGTIGNSESHYEEYEDEHQLDPGCNETYLSRSSELNKDIGNHRSISLTPVVTRLLASRQLRRLRVAREILTREQQAGFRPGRGCVDRIFTLHQVLEQRHTYKRPTILVFLDFRGGFDSVGRSVLLETLAHQGMPRKFVNIIRSLYSQTSGRVKMYGELSKSFRIQSGVRQGCPLSPFLFNFVIDEIMRRTLEGLQNPGVQIASEENLVDLEYADDIVLMFEEEEKAQVFLDELTKVIPSFGMNLHPQSLVPCYLLLGILAFNREVALNMEPSSTSEVFECISLLKHHRANDADDLPPALFKDGGEFLSQCLASLFGSIWEKETVQDNWSESITVSVLENGYLLGIW</sequence>
<feature type="domain" description="Reverse transcriptase" evidence="2">
    <location>
        <begin position="463"/>
        <end position="730"/>
    </location>
</feature>
<dbReference type="InterPro" id="IPR001005">
    <property type="entry name" value="SANT/Myb"/>
</dbReference>
<dbReference type="EMBL" id="KL596731">
    <property type="protein sequence ID" value="KER27081.1"/>
    <property type="molecule type" value="Genomic_DNA"/>
</dbReference>
<dbReference type="InterPro" id="IPR009057">
    <property type="entry name" value="Homeodomain-like_sf"/>
</dbReference>
<dbReference type="PANTHER" id="PTHR47027">
    <property type="entry name" value="REVERSE TRANSCRIPTASE DOMAIN-CONTAINING PROTEIN"/>
    <property type="match status" value="1"/>
</dbReference>
<feature type="compositionally biased region" description="Polar residues" evidence="1">
    <location>
        <begin position="425"/>
        <end position="444"/>
    </location>
</feature>
<dbReference type="PROSITE" id="PS51293">
    <property type="entry name" value="SANT"/>
    <property type="match status" value="1"/>
</dbReference>
<evidence type="ECO:0000256" key="1">
    <source>
        <dbReference type="SAM" id="MobiDB-lite"/>
    </source>
</evidence>
<evidence type="ECO:0000259" key="3">
    <source>
        <dbReference type="PROSITE" id="PS51293"/>
    </source>
</evidence>
<dbReference type="SUPFAM" id="SSF56672">
    <property type="entry name" value="DNA/RNA polymerases"/>
    <property type="match status" value="1"/>
</dbReference>
<dbReference type="CDD" id="cd00167">
    <property type="entry name" value="SANT"/>
    <property type="match status" value="1"/>
</dbReference>
<organism evidence="4 5">
    <name type="scientific">Opisthorchis viverrini</name>
    <name type="common">Southeast Asian liver fluke</name>
    <dbReference type="NCBI Taxonomy" id="6198"/>
    <lineage>
        <taxon>Eukaryota</taxon>
        <taxon>Metazoa</taxon>
        <taxon>Spiralia</taxon>
        <taxon>Lophotrochozoa</taxon>
        <taxon>Platyhelminthes</taxon>
        <taxon>Trematoda</taxon>
        <taxon>Digenea</taxon>
        <taxon>Opisthorchiida</taxon>
        <taxon>Opisthorchiata</taxon>
        <taxon>Opisthorchiidae</taxon>
        <taxon>Opisthorchis</taxon>
    </lineage>
</organism>
<name>A0A074ZJB7_OPIVI</name>
<feature type="region of interest" description="Disordered" evidence="1">
    <location>
        <begin position="425"/>
        <end position="450"/>
    </location>
</feature>
<feature type="non-terminal residue" evidence="4">
    <location>
        <position position="793"/>
    </location>
</feature>
<evidence type="ECO:0008006" key="6">
    <source>
        <dbReference type="Google" id="ProtNLM"/>
    </source>
</evidence>
<feature type="domain" description="SANT" evidence="3">
    <location>
        <begin position="269"/>
        <end position="311"/>
    </location>
</feature>
<evidence type="ECO:0000313" key="5">
    <source>
        <dbReference type="Proteomes" id="UP000054324"/>
    </source>
</evidence>
<dbReference type="InterPro" id="IPR000477">
    <property type="entry name" value="RT_dom"/>
</dbReference>
<accession>A0A074ZJB7</accession>
<dbReference type="PANTHER" id="PTHR47027:SF20">
    <property type="entry name" value="REVERSE TRANSCRIPTASE-LIKE PROTEIN WITH RNA-DIRECTED DNA POLYMERASE DOMAIN"/>
    <property type="match status" value="1"/>
</dbReference>
<dbReference type="OrthoDB" id="10021571at2759"/>
<dbReference type="CTD" id="20328026"/>
<proteinExistence type="predicted"/>
<dbReference type="GeneID" id="20328026"/>